<keyword evidence="3" id="KW-1185">Reference proteome</keyword>
<gene>
    <name evidence="2" type="ORF">GCM10007932_56850</name>
</gene>
<sequence length="112" mass="12214">MIKKNLLAVSLAVSFNAFGVNSSSNGGWISLGVPSYVHIGSDGRFFLNGSNQGTCSGTKPTYFRMDMNKPHFNKMYSWLLTMSTQGKSIDCVIDSGCGTNEVWVSYCRGPLK</sequence>
<dbReference type="Proteomes" id="UP001156690">
    <property type="component" value="Unassembled WGS sequence"/>
</dbReference>
<dbReference type="AlphaFoldDB" id="A0AAV5P3Z0"/>
<feature type="chain" id="PRO_5043719551" evidence="1">
    <location>
        <begin position="20"/>
        <end position="112"/>
    </location>
</feature>
<name>A0AAV5P3Z0_9VIBR</name>
<accession>A0AAV5P3Z0</accession>
<dbReference type="RefSeq" id="WP_126609893.1">
    <property type="nucleotide sequence ID" value="NZ_AP025145.1"/>
</dbReference>
<protein>
    <submittedName>
        <fullName evidence="2">Uncharacterized protein</fullName>
    </submittedName>
</protein>
<evidence type="ECO:0000256" key="1">
    <source>
        <dbReference type="SAM" id="SignalP"/>
    </source>
</evidence>
<organism evidence="2 3">
    <name type="scientific">Vibrio penaeicida</name>
    <dbReference type="NCBI Taxonomy" id="104609"/>
    <lineage>
        <taxon>Bacteria</taxon>
        <taxon>Pseudomonadati</taxon>
        <taxon>Pseudomonadota</taxon>
        <taxon>Gammaproteobacteria</taxon>
        <taxon>Vibrionales</taxon>
        <taxon>Vibrionaceae</taxon>
        <taxon>Vibrio</taxon>
    </lineage>
</organism>
<evidence type="ECO:0000313" key="3">
    <source>
        <dbReference type="Proteomes" id="UP001156690"/>
    </source>
</evidence>
<proteinExistence type="predicted"/>
<feature type="signal peptide" evidence="1">
    <location>
        <begin position="1"/>
        <end position="19"/>
    </location>
</feature>
<reference evidence="3" key="1">
    <citation type="journal article" date="2019" name="Int. J. Syst. Evol. Microbiol.">
        <title>The Global Catalogue of Microorganisms (GCM) 10K type strain sequencing project: providing services to taxonomists for standard genome sequencing and annotation.</title>
        <authorList>
            <consortium name="The Broad Institute Genomics Platform"/>
            <consortium name="The Broad Institute Genome Sequencing Center for Infectious Disease"/>
            <person name="Wu L."/>
            <person name="Ma J."/>
        </authorList>
    </citation>
    <scope>NUCLEOTIDE SEQUENCE [LARGE SCALE GENOMIC DNA]</scope>
    <source>
        <strain evidence="3">NBRC 15640</strain>
    </source>
</reference>
<comment type="caution">
    <text evidence="2">The sequence shown here is derived from an EMBL/GenBank/DDBJ whole genome shotgun (WGS) entry which is preliminary data.</text>
</comment>
<evidence type="ECO:0000313" key="2">
    <source>
        <dbReference type="EMBL" id="GLQ76322.1"/>
    </source>
</evidence>
<keyword evidence="1" id="KW-0732">Signal</keyword>
<dbReference type="EMBL" id="BSNX01000075">
    <property type="protein sequence ID" value="GLQ76322.1"/>
    <property type="molecule type" value="Genomic_DNA"/>
</dbReference>